<evidence type="ECO:0000313" key="1">
    <source>
        <dbReference type="EMBL" id="KAJ4151172.1"/>
    </source>
</evidence>
<dbReference type="AlphaFoldDB" id="A0A9W8QC81"/>
<protein>
    <submittedName>
        <fullName evidence="1">Uncharacterized protein</fullName>
    </submittedName>
</protein>
<proteinExistence type="predicted"/>
<sequence>MIHHAALALDSVAITPSSARLDKGLHPTYSSAPASCSALATEPQDPVLKDESKSLTAPRGQSLVPRLAQVFLTDSVFFFQPS</sequence>
<dbReference type="EMBL" id="JAJHUN010000009">
    <property type="protein sequence ID" value="KAJ4151172.1"/>
    <property type="molecule type" value="Genomic_DNA"/>
</dbReference>
<accession>A0A9W8QC81</accession>
<organism evidence="1 2">
    <name type="scientific">Akanthomyces muscarius</name>
    <name type="common">Entomopathogenic fungus</name>
    <name type="synonym">Lecanicillium muscarium</name>
    <dbReference type="NCBI Taxonomy" id="2231603"/>
    <lineage>
        <taxon>Eukaryota</taxon>
        <taxon>Fungi</taxon>
        <taxon>Dikarya</taxon>
        <taxon>Ascomycota</taxon>
        <taxon>Pezizomycotina</taxon>
        <taxon>Sordariomycetes</taxon>
        <taxon>Hypocreomycetidae</taxon>
        <taxon>Hypocreales</taxon>
        <taxon>Cordycipitaceae</taxon>
        <taxon>Akanthomyces</taxon>
    </lineage>
</organism>
<dbReference type="RefSeq" id="XP_056052886.1">
    <property type="nucleotide sequence ID" value="XM_056201100.1"/>
</dbReference>
<gene>
    <name evidence="1" type="ORF">LMH87_011887</name>
</gene>
<dbReference type="KEGG" id="amus:LMH87_011887"/>
<reference evidence="1" key="1">
    <citation type="journal article" date="2023" name="Access Microbiol">
        <title>De-novo genome assembly for Akanthomyces muscarius, a biocontrol agent of insect agricultural pests.</title>
        <authorList>
            <person name="Erdos Z."/>
            <person name="Studholme D.J."/>
            <person name="Raymond B."/>
            <person name="Sharma M."/>
        </authorList>
    </citation>
    <scope>NUCLEOTIDE SEQUENCE</scope>
    <source>
        <strain evidence="1">Ve6</strain>
    </source>
</reference>
<dbReference type="GeneID" id="80899046"/>
<keyword evidence="2" id="KW-1185">Reference proteome</keyword>
<evidence type="ECO:0000313" key="2">
    <source>
        <dbReference type="Proteomes" id="UP001144673"/>
    </source>
</evidence>
<dbReference type="Proteomes" id="UP001144673">
    <property type="component" value="Chromosome 4"/>
</dbReference>
<comment type="caution">
    <text evidence="1">The sequence shown here is derived from an EMBL/GenBank/DDBJ whole genome shotgun (WGS) entry which is preliminary data.</text>
</comment>
<name>A0A9W8QC81_AKAMU</name>